<evidence type="ECO:0000256" key="2">
    <source>
        <dbReference type="ARBA" id="ARBA00023125"/>
    </source>
</evidence>
<dbReference type="SUPFAM" id="SSF47413">
    <property type="entry name" value="lambda repressor-like DNA-binding domains"/>
    <property type="match status" value="1"/>
</dbReference>
<dbReference type="InterPro" id="IPR010982">
    <property type="entry name" value="Lambda_DNA-bd_dom_sf"/>
</dbReference>
<organism evidence="5 6">
    <name type="scientific">Pseudokineococcus basanitobsidens</name>
    <dbReference type="NCBI Taxonomy" id="1926649"/>
    <lineage>
        <taxon>Bacteria</taxon>
        <taxon>Bacillati</taxon>
        <taxon>Actinomycetota</taxon>
        <taxon>Actinomycetes</taxon>
        <taxon>Kineosporiales</taxon>
        <taxon>Kineosporiaceae</taxon>
        <taxon>Pseudokineococcus</taxon>
    </lineage>
</organism>
<dbReference type="InterPro" id="IPR000843">
    <property type="entry name" value="HTH_LacI"/>
</dbReference>
<dbReference type="PANTHER" id="PTHR30146:SF109">
    <property type="entry name" value="HTH-TYPE TRANSCRIPTIONAL REGULATOR GALS"/>
    <property type="match status" value="1"/>
</dbReference>
<dbReference type="Gene3D" id="1.10.260.40">
    <property type="entry name" value="lambda repressor-like DNA-binding domains"/>
    <property type="match status" value="1"/>
</dbReference>
<comment type="caution">
    <text evidence="5">The sequence shown here is derived from an EMBL/GenBank/DDBJ whole genome shotgun (WGS) entry which is preliminary data.</text>
</comment>
<evidence type="ECO:0000256" key="3">
    <source>
        <dbReference type="ARBA" id="ARBA00023163"/>
    </source>
</evidence>
<sequence>MATRRPTVRDVALAAGVSPKTVSNVVGGYAHVRPGTRERVLKQVEALGYRPQAAGRHLRQGRTGVVALAVPAIDMPYFGDLASRLVRAARSHGLTVVVEQTDGDVEREREVAAGLPLRFADGLVLSPLEMSAAELVAVPDMPTVLVGEHAAGVPVDRVGIDSVAVAALGAGHLLARGRRRVALLGVKPVLHDTAAQRLQGYRAALTGAGLAPDDGLLLRVPDWTREDGAAAGAALADDLRAGRADVDGVLAMNDVLALGLLQGLRGAGVRVPEDVAVVGVDDVAESAYSAPSLTTVAIDRASVARDALELLVSRLADPDLPPRERVAPHHLVVRESSGA</sequence>
<dbReference type="CDD" id="cd01392">
    <property type="entry name" value="HTH_LacI"/>
    <property type="match status" value="1"/>
</dbReference>
<feature type="domain" description="HTH lacI-type" evidence="4">
    <location>
        <begin position="6"/>
        <end position="60"/>
    </location>
</feature>
<dbReference type="PANTHER" id="PTHR30146">
    <property type="entry name" value="LACI-RELATED TRANSCRIPTIONAL REPRESSOR"/>
    <property type="match status" value="1"/>
</dbReference>
<proteinExistence type="predicted"/>
<dbReference type="SUPFAM" id="SSF53822">
    <property type="entry name" value="Periplasmic binding protein-like I"/>
    <property type="match status" value="1"/>
</dbReference>
<dbReference type="SMART" id="SM00354">
    <property type="entry name" value="HTH_LACI"/>
    <property type="match status" value="1"/>
</dbReference>
<dbReference type="Pfam" id="PF00356">
    <property type="entry name" value="LacI"/>
    <property type="match status" value="1"/>
</dbReference>
<dbReference type="PROSITE" id="PS50932">
    <property type="entry name" value="HTH_LACI_2"/>
    <property type="match status" value="1"/>
</dbReference>
<dbReference type="InterPro" id="IPR046335">
    <property type="entry name" value="LacI/GalR-like_sensor"/>
</dbReference>
<dbReference type="CDD" id="cd06267">
    <property type="entry name" value="PBP1_LacI_sugar_binding-like"/>
    <property type="match status" value="1"/>
</dbReference>
<dbReference type="RefSeq" id="WP_339574951.1">
    <property type="nucleotide sequence ID" value="NZ_JBBIAA010000009.1"/>
</dbReference>
<dbReference type="GO" id="GO:0003677">
    <property type="term" value="F:DNA binding"/>
    <property type="evidence" value="ECO:0007669"/>
    <property type="project" value="UniProtKB-KW"/>
</dbReference>
<keyword evidence="6" id="KW-1185">Reference proteome</keyword>
<dbReference type="Pfam" id="PF13377">
    <property type="entry name" value="Peripla_BP_3"/>
    <property type="match status" value="1"/>
</dbReference>
<reference evidence="5 6" key="1">
    <citation type="journal article" date="2017" name="Int. J. Syst. Evol. Microbiol.">
        <title>Pseudokineococcus basanitobsidens sp. nov., isolated from volcanic rock.</title>
        <authorList>
            <person name="Lee D.W."/>
            <person name="Park M.Y."/>
            <person name="Kim J.J."/>
            <person name="Kim B.S."/>
        </authorList>
    </citation>
    <scope>NUCLEOTIDE SEQUENCE [LARGE SCALE GENOMIC DNA]</scope>
    <source>
        <strain evidence="5 6">DSM 103726</strain>
    </source>
</reference>
<evidence type="ECO:0000256" key="1">
    <source>
        <dbReference type="ARBA" id="ARBA00023015"/>
    </source>
</evidence>
<dbReference type="Gene3D" id="3.40.50.2300">
    <property type="match status" value="2"/>
</dbReference>
<name>A0ABU8RKE1_9ACTN</name>
<gene>
    <name evidence="5" type="ORF">WDZ17_09710</name>
</gene>
<dbReference type="EMBL" id="JBBIAA010000009">
    <property type="protein sequence ID" value="MEJ5945566.1"/>
    <property type="molecule type" value="Genomic_DNA"/>
</dbReference>
<evidence type="ECO:0000313" key="5">
    <source>
        <dbReference type="EMBL" id="MEJ5945566.1"/>
    </source>
</evidence>
<keyword evidence="1" id="KW-0805">Transcription regulation</keyword>
<evidence type="ECO:0000313" key="6">
    <source>
        <dbReference type="Proteomes" id="UP001387100"/>
    </source>
</evidence>
<dbReference type="InterPro" id="IPR028082">
    <property type="entry name" value="Peripla_BP_I"/>
</dbReference>
<protein>
    <submittedName>
        <fullName evidence="5">LacI family DNA-binding transcriptional regulator</fullName>
    </submittedName>
</protein>
<keyword evidence="3" id="KW-0804">Transcription</keyword>
<accession>A0ABU8RKE1</accession>
<evidence type="ECO:0000259" key="4">
    <source>
        <dbReference type="PROSITE" id="PS50932"/>
    </source>
</evidence>
<keyword evidence="2 5" id="KW-0238">DNA-binding</keyword>
<dbReference type="PROSITE" id="PS00356">
    <property type="entry name" value="HTH_LACI_1"/>
    <property type="match status" value="1"/>
</dbReference>
<dbReference type="Proteomes" id="UP001387100">
    <property type="component" value="Unassembled WGS sequence"/>
</dbReference>